<dbReference type="Proteomes" id="UP000479000">
    <property type="component" value="Unassembled WGS sequence"/>
</dbReference>
<evidence type="ECO:0000313" key="1">
    <source>
        <dbReference type="EMBL" id="CAB0001832.1"/>
    </source>
</evidence>
<evidence type="ECO:0000313" key="2">
    <source>
        <dbReference type="Proteomes" id="UP000479000"/>
    </source>
</evidence>
<dbReference type="EMBL" id="CADCXU010011641">
    <property type="protein sequence ID" value="CAB0001832.1"/>
    <property type="molecule type" value="Genomic_DNA"/>
</dbReference>
<reference evidence="1 2" key="1">
    <citation type="submission" date="2020-02" db="EMBL/GenBank/DDBJ databases">
        <authorList>
            <person name="Ferguson B K."/>
        </authorList>
    </citation>
    <scope>NUCLEOTIDE SEQUENCE [LARGE SCALE GENOMIC DNA]</scope>
</reference>
<organism evidence="1 2">
    <name type="scientific">Nesidiocoris tenuis</name>
    <dbReference type="NCBI Taxonomy" id="355587"/>
    <lineage>
        <taxon>Eukaryota</taxon>
        <taxon>Metazoa</taxon>
        <taxon>Ecdysozoa</taxon>
        <taxon>Arthropoda</taxon>
        <taxon>Hexapoda</taxon>
        <taxon>Insecta</taxon>
        <taxon>Pterygota</taxon>
        <taxon>Neoptera</taxon>
        <taxon>Paraneoptera</taxon>
        <taxon>Hemiptera</taxon>
        <taxon>Heteroptera</taxon>
        <taxon>Panheteroptera</taxon>
        <taxon>Cimicomorpha</taxon>
        <taxon>Miridae</taxon>
        <taxon>Dicyphina</taxon>
        <taxon>Nesidiocoris</taxon>
    </lineage>
</organism>
<dbReference type="AlphaFoldDB" id="A0A6H5GFS9"/>
<name>A0A6H5GFS9_9HEMI</name>
<accession>A0A6H5GFS9</accession>
<protein>
    <submittedName>
        <fullName evidence="1">Uncharacterized protein</fullName>
    </submittedName>
</protein>
<proteinExistence type="predicted"/>
<sequence length="341" mass="38768">MLWPPANLVKKTKRTKRLNPLELRPPVAASLMDSRAVSTGDNRCDVITRTSSGCHVFYLYGWMNFVKRITARRCSVPILDFRTITILPFTLNWKSSNNRTLRQSRRKIVSFRKFNRLKTHLQQGLGRVISASDRFQQPICSIIQGLQHAYLQDSSNAEQGLTIHLHTVAMEMINMSKLYYESFRNTSGGKMAGVNSSNVRAVSQENTGRRQRLLIFKECTGFLPDNRSCPGCALLPSRTRYQLVRTYCYSCAERSIGRSTFLCCLVYDMLTPIQITHRSTRRHACVSRSASTDATVVPPSDWPSDGGVTRPDGTIRACALVNFERITIFELYEPDTEERIP</sequence>
<gene>
    <name evidence="1" type="ORF">NTEN_LOCUS7619</name>
</gene>
<keyword evidence="2" id="KW-1185">Reference proteome</keyword>